<comment type="cofactor">
    <cofactor evidence="1">
        <name>Zn(2+)</name>
        <dbReference type="ChEBI" id="CHEBI:29105"/>
    </cofactor>
</comment>
<proteinExistence type="inferred from homology"/>
<reference evidence="9" key="1">
    <citation type="submission" date="2023-06" db="EMBL/GenBank/DDBJ databases">
        <title>Survivors Of The Sea: Transcriptome response of Skeletonema marinoi to long-term dormancy.</title>
        <authorList>
            <person name="Pinder M.I.M."/>
            <person name="Kourtchenko O."/>
            <person name="Robertson E.K."/>
            <person name="Larsson T."/>
            <person name="Maumus F."/>
            <person name="Osuna-Cruz C.M."/>
            <person name="Vancaester E."/>
            <person name="Stenow R."/>
            <person name="Vandepoele K."/>
            <person name="Ploug H."/>
            <person name="Bruchert V."/>
            <person name="Godhe A."/>
            <person name="Topel M."/>
        </authorList>
    </citation>
    <scope>NUCLEOTIDE SEQUENCE</scope>
    <source>
        <strain evidence="9">R05AC</strain>
    </source>
</reference>
<dbReference type="PROSITE" id="PS52035">
    <property type="entry name" value="PEPTIDASE_M14"/>
    <property type="match status" value="1"/>
</dbReference>
<comment type="similarity">
    <text evidence="2 6">Belongs to the peptidase M14 family.</text>
</comment>
<sequence length="425" mass="47567">IPRFYPIGTPGKPWSDSERNQWKESRKNHRSYKEEVLDKLDKLKSNDALEVVQYGALSHNPQRYPLFAVKSKQWKDAKPTLLVTGGVHGYETSGVQGALLFLETQAAKYTAQVNILVAPCISPWAYEHIERWNADLKDPNRSFKKGNETEESAALISYIDSLNVKEWACHLDLHETTDSDKTEFRPAKAAEGGSTYKDGIIPDGFYLVGDSEDPQLDFLQAIIDGVEKVTHIAPEKVICGESVAKEGIILFPTKSLGLCGSLSLGLCRGITGGTYATTTEVYPDSPKATGEICNEAQVAAIVAALDFVLGPQTEDIPRFYPIGTPGKPWSDDERNEWKESRKHHRSYKEEVLDKLDKLKSNDALEVVQYGALSHNPGRYPLFAVKSKQWKDERSTLLVTGGVHKHLEFRAHSCSWKHRQQNIQSK</sequence>
<dbReference type="EMBL" id="JATAAI010000002">
    <property type="protein sequence ID" value="KAK1747637.1"/>
    <property type="molecule type" value="Genomic_DNA"/>
</dbReference>
<dbReference type="InterPro" id="IPR055438">
    <property type="entry name" value="AstE_AspA_cat"/>
</dbReference>
<keyword evidence="3" id="KW-0479">Metal-binding</keyword>
<accession>A0AAD8YLT1</accession>
<evidence type="ECO:0000256" key="1">
    <source>
        <dbReference type="ARBA" id="ARBA00001947"/>
    </source>
</evidence>
<evidence type="ECO:0000313" key="9">
    <source>
        <dbReference type="EMBL" id="KAK1747637.1"/>
    </source>
</evidence>
<evidence type="ECO:0000256" key="3">
    <source>
        <dbReference type="ARBA" id="ARBA00022723"/>
    </source>
</evidence>
<dbReference type="Gene3D" id="3.40.630.10">
    <property type="entry name" value="Zn peptidases"/>
    <property type="match status" value="2"/>
</dbReference>
<evidence type="ECO:0000313" key="10">
    <source>
        <dbReference type="Proteomes" id="UP001224775"/>
    </source>
</evidence>
<dbReference type="AlphaFoldDB" id="A0AAD8YLT1"/>
<feature type="compositionally biased region" description="Basic and acidic residues" evidence="7">
    <location>
        <begin position="15"/>
        <end position="28"/>
    </location>
</feature>
<keyword evidence="10" id="KW-1185">Reference proteome</keyword>
<evidence type="ECO:0000259" key="8">
    <source>
        <dbReference type="PROSITE" id="PS52035"/>
    </source>
</evidence>
<evidence type="ECO:0000256" key="5">
    <source>
        <dbReference type="ARBA" id="ARBA00022833"/>
    </source>
</evidence>
<feature type="active site" description="Proton donor/acceptor" evidence="6">
    <location>
        <position position="280"/>
    </location>
</feature>
<dbReference type="Proteomes" id="UP001224775">
    <property type="component" value="Unassembled WGS sequence"/>
</dbReference>
<dbReference type="GO" id="GO:0004181">
    <property type="term" value="F:metallocarboxypeptidase activity"/>
    <property type="evidence" value="ECO:0007669"/>
    <property type="project" value="InterPro"/>
</dbReference>
<keyword evidence="5" id="KW-0862">Zinc</keyword>
<comment type="caution">
    <text evidence="9">The sequence shown here is derived from an EMBL/GenBank/DDBJ whole genome shotgun (WGS) entry which is preliminary data.</text>
</comment>
<keyword evidence="4" id="KW-0378">Hydrolase</keyword>
<dbReference type="GO" id="GO:0006508">
    <property type="term" value="P:proteolysis"/>
    <property type="evidence" value="ECO:0007669"/>
    <property type="project" value="InterPro"/>
</dbReference>
<feature type="non-terminal residue" evidence="9">
    <location>
        <position position="1"/>
    </location>
</feature>
<evidence type="ECO:0000256" key="6">
    <source>
        <dbReference type="PROSITE-ProRule" id="PRU01379"/>
    </source>
</evidence>
<dbReference type="Pfam" id="PF24827">
    <property type="entry name" value="AstE_AspA_cat"/>
    <property type="match status" value="1"/>
</dbReference>
<evidence type="ECO:0000256" key="2">
    <source>
        <dbReference type="ARBA" id="ARBA00005988"/>
    </source>
</evidence>
<organism evidence="9 10">
    <name type="scientific">Skeletonema marinoi</name>
    <dbReference type="NCBI Taxonomy" id="267567"/>
    <lineage>
        <taxon>Eukaryota</taxon>
        <taxon>Sar</taxon>
        <taxon>Stramenopiles</taxon>
        <taxon>Ochrophyta</taxon>
        <taxon>Bacillariophyta</taxon>
        <taxon>Coscinodiscophyceae</taxon>
        <taxon>Thalassiosirophycidae</taxon>
        <taxon>Thalassiosirales</taxon>
        <taxon>Skeletonemataceae</taxon>
        <taxon>Skeletonema</taxon>
        <taxon>Skeletonema marinoi-dohrnii complex</taxon>
    </lineage>
</organism>
<dbReference type="GO" id="GO:0008270">
    <property type="term" value="F:zinc ion binding"/>
    <property type="evidence" value="ECO:0007669"/>
    <property type="project" value="InterPro"/>
</dbReference>
<protein>
    <submittedName>
        <fullName evidence="9">Peptidase M14-like domain-containing protein</fullName>
    </submittedName>
</protein>
<evidence type="ECO:0000256" key="7">
    <source>
        <dbReference type="SAM" id="MobiDB-lite"/>
    </source>
</evidence>
<feature type="region of interest" description="Disordered" evidence="7">
    <location>
        <begin position="1"/>
        <end position="28"/>
    </location>
</feature>
<evidence type="ECO:0000256" key="4">
    <source>
        <dbReference type="ARBA" id="ARBA00022801"/>
    </source>
</evidence>
<dbReference type="CDD" id="cd06231">
    <property type="entry name" value="M14_REP34-like"/>
    <property type="match status" value="1"/>
</dbReference>
<gene>
    <name evidence="9" type="ORF">QTG54_001600</name>
</gene>
<dbReference type="GO" id="GO:0016788">
    <property type="term" value="F:hydrolase activity, acting on ester bonds"/>
    <property type="evidence" value="ECO:0007669"/>
    <property type="project" value="InterPro"/>
</dbReference>
<name>A0AAD8YLT1_9STRA</name>
<dbReference type="SUPFAM" id="SSF53187">
    <property type="entry name" value="Zn-dependent exopeptidases"/>
    <property type="match status" value="1"/>
</dbReference>
<dbReference type="InterPro" id="IPR000834">
    <property type="entry name" value="Peptidase_M14"/>
</dbReference>
<feature type="domain" description="Peptidase M14" evidence="8">
    <location>
        <begin position="28"/>
        <end position="308"/>
    </location>
</feature>